<evidence type="ECO:0000313" key="1">
    <source>
        <dbReference type="Proteomes" id="UP000887564"/>
    </source>
</evidence>
<keyword evidence="1" id="KW-1185">Reference proteome</keyword>
<reference evidence="2" key="1">
    <citation type="submission" date="2022-11" db="UniProtKB">
        <authorList>
            <consortium name="WormBaseParasite"/>
        </authorList>
    </citation>
    <scope>IDENTIFICATION</scope>
</reference>
<protein>
    <submittedName>
        <fullName evidence="2">Uncharacterized protein</fullName>
    </submittedName>
</protein>
<dbReference type="AlphaFoldDB" id="A0A914REE9"/>
<name>A0A914REE9_PAREQ</name>
<dbReference type="WBParaSite" id="PEQ_0000005801-mRNA-1">
    <property type="protein sequence ID" value="PEQ_0000005801-mRNA-1"/>
    <property type="gene ID" value="PEQ_0000005801"/>
</dbReference>
<accession>A0A914REE9</accession>
<dbReference type="Proteomes" id="UP000887564">
    <property type="component" value="Unplaced"/>
</dbReference>
<sequence>MAKHFVRIILYLGKVEQVTIGRKVIIQKAPNLSMKYWTLFVKRRKHLIVYRVSN</sequence>
<organism evidence="1 2">
    <name type="scientific">Parascaris equorum</name>
    <name type="common">Equine roundworm</name>
    <dbReference type="NCBI Taxonomy" id="6256"/>
    <lineage>
        <taxon>Eukaryota</taxon>
        <taxon>Metazoa</taxon>
        <taxon>Ecdysozoa</taxon>
        <taxon>Nematoda</taxon>
        <taxon>Chromadorea</taxon>
        <taxon>Rhabditida</taxon>
        <taxon>Spirurina</taxon>
        <taxon>Ascaridomorpha</taxon>
        <taxon>Ascaridoidea</taxon>
        <taxon>Ascarididae</taxon>
        <taxon>Parascaris</taxon>
    </lineage>
</organism>
<evidence type="ECO:0000313" key="2">
    <source>
        <dbReference type="WBParaSite" id="PEQ_0000005801-mRNA-1"/>
    </source>
</evidence>
<proteinExistence type="predicted"/>